<organism evidence="3">
    <name type="scientific">Hexamita inflata</name>
    <dbReference type="NCBI Taxonomy" id="28002"/>
    <lineage>
        <taxon>Eukaryota</taxon>
        <taxon>Metamonada</taxon>
        <taxon>Diplomonadida</taxon>
        <taxon>Hexamitidae</taxon>
        <taxon>Hexamitinae</taxon>
        <taxon>Hexamita</taxon>
    </lineage>
</organism>
<dbReference type="GO" id="GO:0003677">
    <property type="term" value="F:DNA binding"/>
    <property type="evidence" value="ECO:0007669"/>
    <property type="project" value="UniProtKB-KW"/>
</dbReference>
<evidence type="ECO:0000313" key="3">
    <source>
        <dbReference type="EMBL" id="CAI9960871.1"/>
    </source>
</evidence>
<dbReference type="CDD" id="cd00167">
    <property type="entry name" value="SANT"/>
    <property type="match status" value="1"/>
</dbReference>
<dbReference type="Gene3D" id="1.10.10.60">
    <property type="entry name" value="Homeodomain-like"/>
    <property type="match status" value="1"/>
</dbReference>
<dbReference type="InterPro" id="IPR009057">
    <property type="entry name" value="Homeodomain-like_sf"/>
</dbReference>
<proteinExistence type="predicted"/>
<protein>
    <submittedName>
        <fullName evidence="3">Myb-like DNA-binding domain-containing protein</fullName>
    </submittedName>
    <submittedName>
        <fullName evidence="4">Myb-like_DNA-binding domain-containing protein</fullName>
    </submittedName>
</protein>
<dbReference type="InterPro" id="IPR001005">
    <property type="entry name" value="SANT/Myb"/>
</dbReference>
<dbReference type="SMART" id="SM00717">
    <property type="entry name" value="SANT"/>
    <property type="match status" value="1"/>
</dbReference>
<keyword evidence="3" id="KW-0238">DNA-binding</keyword>
<evidence type="ECO:0000259" key="2">
    <source>
        <dbReference type="PROSITE" id="PS51294"/>
    </source>
</evidence>
<dbReference type="Proteomes" id="UP001642409">
    <property type="component" value="Unassembled WGS sequence"/>
</dbReference>
<reference evidence="3" key="1">
    <citation type="submission" date="2023-06" db="EMBL/GenBank/DDBJ databases">
        <authorList>
            <person name="Kurt Z."/>
        </authorList>
    </citation>
    <scope>NUCLEOTIDE SEQUENCE</scope>
</reference>
<dbReference type="AlphaFoldDB" id="A0AA86QJX2"/>
<feature type="domain" description="Myb-like" evidence="1">
    <location>
        <begin position="6"/>
        <end position="52"/>
    </location>
</feature>
<dbReference type="SUPFAM" id="SSF46689">
    <property type="entry name" value="Homeodomain-like"/>
    <property type="match status" value="1"/>
</dbReference>
<dbReference type="InterPro" id="IPR017930">
    <property type="entry name" value="Myb_dom"/>
</dbReference>
<gene>
    <name evidence="4" type="ORF">HINF_LOCUS13999</name>
    <name evidence="3" type="ORF">HINF_LOCUS48516</name>
</gene>
<evidence type="ECO:0000313" key="4">
    <source>
        <dbReference type="EMBL" id="CAL5995373.1"/>
    </source>
</evidence>
<sequence>MPIVHWTENEKQLLLESVNKNKVNNRIQWKAVQSEVQSKSYNQCRTMYSVMLKPAEVGSVNFKWSFKNYAMLMVCVLEYGTKWTFIQKNYFPDITPNAIKKKFMKSKSILQKLIDVLKMLNRLKQIELNDQEVFLLKLVIQFLCYRSDVCNWYNELLVDPNIPKPPFPALLEKYRDDEMEAEPIDIIESKLYKRISRKMDFAQMRTQIMQIPLSQNFNIDFLKQNK</sequence>
<dbReference type="PROSITE" id="PS50090">
    <property type="entry name" value="MYB_LIKE"/>
    <property type="match status" value="1"/>
</dbReference>
<dbReference type="PROSITE" id="PS51294">
    <property type="entry name" value="HTH_MYB"/>
    <property type="match status" value="1"/>
</dbReference>
<keyword evidence="5" id="KW-1185">Reference proteome</keyword>
<evidence type="ECO:0000259" key="1">
    <source>
        <dbReference type="PROSITE" id="PS50090"/>
    </source>
</evidence>
<dbReference type="EMBL" id="CAXDID020000033">
    <property type="protein sequence ID" value="CAL5995373.1"/>
    <property type="molecule type" value="Genomic_DNA"/>
</dbReference>
<dbReference type="EMBL" id="CATOUU010000937">
    <property type="protein sequence ID" value="CAI9960871.1"/>
    <property type="molecule type" value="Genomic_DNA"/>
</dbReference>
<reference evidence="4 5" key="2">
    <citation type="submission" date="2024-07" db="EMBL/GenBank/DDBJ databases">
        <authorList>
            <person name="Akdeniz Z."/>
        </authorList>
    </citation>
    <scope>NUCLEOTIDE SEQUENCE [LARGE SCALE GENOMIC DNA]</scope>
</reference>
<name>A0AA86QJX2_9EUKA</name>
<feature type="domain" description="HTH myb-type" evidence="2">
    <location>
        <begin position="1"/>
        <end position="56"/>
    </location>
</feature>
<accession>A0AA86QJX2</accession>
<evidence type="ECO:0000313" key="5">
    <source>
        <dbReference type="Proteomes" id="UP001642409"/>
    </source>
</evidence>
<comment type="caution">
    <text evidence="3">The sequence shown here is derived from an EMBL/GenBank/DDBJ whole genome shotgun (WGS) entry which is preliminary data.</text>
</comment>
<dbReference type="Pfam" id="PF00249">
    <property type="entry name" value="Myb_DNA-binding"/>
    <property type="match status" value="1"/>
</dbReference>